<evidence type="ECO:0000313" key="3">
    <source>
        <dbReference type="EMBL" id="PFC73652.1"/>
    </source>
</evidence>
<dbReference type="InterPro" id="IPR008756">
    <property type="entry name" value="Peptidase_M56"/>
</dbReference>
<feature type="domain" description="Peptidase M56" evidence="2">
    <location>
        <begin position="14"/>
        <end position="324"/>
    </location>
</feature>
<feature type="transmembrane region" description="Helical" evidence="1">
    <location>
        <begin position="332"/>
        <end position="351"/>
    </location>
</feature>
<feature type="transmembrane region" description="Helical" evidence="1">
    <location>
        <begin position="132"/>
        <end position="151"/>
    </location>
</feature>
<dbReference type="EMBL" id="NTQT01000020">
    <property type="protein sequence ID" value="PFC73652.1"/>
    <property type="molecule type" value="Genomic_DNA"/>
</dbReference>
<keyword evidence="1" id="KW-1133">Transmembrane helix</keyword>
<dbReference type="PANTHER" id="PTHR34978">
    <property type="entry name" value="POSSIBLE SENSOR-TRANSDUCER PROTEIN BLAR"/>
    <property type="match status" value="1"/>
</dbReference>
<dbReference type="InterPro" id="IPR052173">
    <property type="entry name" value="Beta-lactam_resp_regulator"/>
</dbReference>
<dbReference type="AlphaFoldDB" id="A0A2B4DQG6"/>
<organism evidence="3 4">
    <name type="scientific">Bacillus cereus</name>
    <dbReference type="NCBI Taxonomy" id="1396"/>
    <lineage>
        <taxon>Bacteria</taxon>
        <taxon>Bacillati</taxon>
        <taxon>Bacillota</taxon>
        <taxon>Bacilli</taxon>
        <taxon>Bacillales</taxon>
        <taxon>Bacillaceae</taxon>
        <taxon>Bacillus</taxon>
        <taxon>Bacillus cereus group</taxon>
    </lineage>
</organism>
<sequence length="629" mass="73564">MLINVYLPHFFDWLIETSLMASILVGFILCIKILLRNKLTPRWQYMLWIVLMIRLLLPWSPDSSYSIYSLLSYRSSVSEVIPKNMPSTESIVNIESDRKVELESNSETVTKNREPEVKAGAEQQTTLSLYKIALYVWLTGVIVLAAITFITNRRLYSYIKKQPDITDEQIVTVFNRCKQSMKIKKVVSLRLAGKIASPTVFSFFRPKVLLSKKHMKVLNEQQLQYVFYHELAHIKRNDVAVNWIMYSLLLFNWFNPILWYAYFCMREDQELACDAYALTFIDKEEQIAYGHTIITLLEHYSYQAPSLANLSRNKRTLKRRIVMIKKFQKKSYRLSLLGVIVIVAIASLSLFNARATEGKEKQEDKVEQSKDAFQNAVDMLFGTEENARKEFSYSNRVYEKKTDYLYLAEKALTKDEFEQYIKLYKDILNIQKKGTTGNYESDTSYFEEERLTKDDRDKLYALYDQSKPFDDKVHESINYTVKEAQQHVDFQIKKPTYTIEGYNLKDENVGYFIKRRPELIIELEYTNGKGNYTTYQSQVFGESKDPFHALFVVEENIEQYELEGNQIFYATHNSDSNLQGMKMIVPAKGKDSAYQIVIINHSLEDPGEAVFDKNVNKKELEKIMISMLK</sequence>
<dbReference type="InterPro" id="IPR038267">
    <property type="entry name" value="ECF_sigma_eff"/>
</dbReference>
<evidence type="ECO:0000313" key="4">
    <source>
        <dbReference type="Proteomes" id="UP000220226"/>
    </source>
</evidence>
<comment type="caution">
    <text evidence="3">The sequence shown here is derived from an EMBL/GenBank/DDBJ whole genome shotgun (WGS) entry which is preliminary data.</text>
</comment>
<evidence type="ECO:0000259" key="2">
    <source>
        <dbReference type="Pfam" id="PF05569"/>
    </source>
</evidence>
<feature type="transmembrane region" description="Helical" evidence="1">
    <location>
        <begin position="13"/>
        <end position="31"/>
    </location>
</feature>
<name>A0A2B4DQG6_BACCE</name>
<protein>
    <submittedName>
        <fullName evidence="3">Methicillin resistance protein</fullName>
    </submittedName>
</protein>
<dbReference type="Pfam" id="PF05569">
    <property type="entry name" value="Peptidase_M56"/>
    <property type="match status" value="1"/>
</dbReference>
<keyword evidence="1" id="KW-0812">Transmembrane</keyword>
<dbReference type="Gene3D" id="1.10.3950.10">
    <property type="entry name" value="putative ecf-type sigma factor negative effector from bacillus cereus"/>
    <property type="match status" value="1"/>
</dbReference>
<evidence type="ECO:0000256" key="1">
    <source>
        <dbReference type="SAM" id="Phobius"/>
    </source>
</evidence>
<feature type="transmembrane region" description="Helical" evidence="1">
    <location>
        <begin position="243"/>
        <end position="262"/>
    </location>
</feature>
<dbReference type="PANTHER" id="PTHR34978:SF3">
    <property type="entry name" value="SLR0241 PROTEIN"/>
    <property type="match status" value="1"/>
</dbReference>
<accession>A0A2B4DQG6</accession>
<keyword evidence="1" id="KW-0472">Membrane</keyword>
<dbReference type="Proteomes" id="UP000220226">
    <property type="component" value="Unassembled WGS sequence"/>
</dbReference>
<reference evidence="3 4" key="1">
    <citation type="submission" date="2017-09" db="EMBL/GenBank/DDBJ databases">
        <title>Large-scale bioinformatics analysis of Bacillus genomes uncovers conserved roles of natural products in bacterial physiology.</title>
        <authorList>
            <consortium name="Agbiome Team Llc"/>
            <person name="Bleich R.M."/>
            <person name="Grubbs K.J."/>
            <person name="Santa Maria K.C."/>
            <person name="Allen S.E."/>
            <person name="Farag S."/>
            <person name="Shank E.A."/>
            <person name="Bowers A."/>
        </authorList>
    </citation>
    <scope>NUCLEOTIDE SEQUENCE [LARGE SCALE GENOMIC DNA]</scope>
    <source>
        <strain evidence="3 4">AFS025165</strain>
    </source>
</reference>
<dbReference type="Gene3D" id="3.30.2010.10">
    <property type="entry name" value="Metalloproteases ('zincins'), catalytic domain"/>
    <property type="match status" value="1"/>
</dbReference>
<proteinExistence type="predicted"/>
<dbReference type="CDD" id="cd07341">
    <property type="entry name" value="M56_BlaR1_MecR1_like"/>
    <property type="match status" value="1"/>
</dbReference>
<gene>
    <name evidence="3" type="ORF">CN290_14745</name>
</gene>